<evidence type="ECO:0000313" key="2">
    <source>
        <dbReference type="Proteomes" id="UP001497623"/>
    </source>
</evidence>
<gene>
    <name evidence="1" type="ORF">MNOR_LOCUS9703</name>
</gene>
<feature type="non-terminal residue" evidence="1">
    <location>
        <position position="1"/>
    </location>
</feature>
<proteinExistence type="predicted"/>
<evidence type="ECO:0000313" key="1">
    <source>
        <dbReference type="EMBL" id="CAL4075127.1"/>
    </source>
</evidence>
<dbReference type="AlphaFoldDB" id="A0AAV2QCQ9"/>
<sequence length="241" mass="25380">ILVAALATCGLCLPAKHKPNKLFPKSYGTYDAALAEDLRVPAEHPSLDRLVAPSSYDAYFVQPQDAILPPAGSTYTGVSGTPEEELVAPALDSYSSPDGTPFIGFLPPPVDAIVPEGQESYISYTGEASEGLVAPPVFSYTSTADSQSMGDALAHMIAMVRLLPHSSPYMEYNPALGVVDNMDGPSTMLLPPSAVEQHSSQSSSYSKIPEVAAVPLTPQQEQAALDHDIAIPSVNMLPPAQ</sequence>
<keyword evidence="2" id="KW-1185">Reference proteome</keyword>
<dbReference type="EMBL" id="CAXKWB010004741">
    <property type="protein sequence ID" value="CAL4075127.1"/>
    <property type="molecule type" value="Genomic_DNA"/>
</dbReference>
<reference evidence="1 2" key="1">
    <citation type="submission" date="2024-05" db="EMBL/GenBank/DDBJ databases">
        <authorList>
            <person name="Wallberg A."/>
        </authorList>
    </citation>
    <scope>NUCLEOTIDE SEQUENCE [LARGE SCALE GENOMIC DNA]</scope>
</reference>
<dbReference type="Proteomes" id="UP001497623">
    <property type="component" value="Unassembled WGS sequence"/>
</dbReference>
<protein>
    <submittedName>
        <fullName evidence="1">Uncharacterized protein</fullName>
    </submittedName>
</protein>
<name>A0AAV2QCQ9_MEGNR</name>
<comment type="caution">
    <text evidence="1">The sequence shown here is derived from an EMBL/GenBank/DDBJ whole genome shotgun (WGS) entry which is preliminary data.</text>
</comment>
<accession>A0AAV2QCQ9</accession>
<organism evidence="1 2">
    <name type="scientific">Meganyctiphanes norvegica</name>
    <name type="common">Northern krill</name>
    <name type="synonym">Thysanopoda norvegica</name>
    <dbReference type="NCBI Taxonomy" id="48144"/>
    <lineage>
        <taxon>Eukaryota</taxon>
        <taxon>Metazoa</taxon>
        <taxon>Ecdysozoa</taxon>
        <taxon>Arthropoda</taxon>
        <taxon>Crustacea</taxon>
        <taxon>Multicrustacea</taxon>
        <taxon>Malacostraca</taxon>
        <taxon>Eumalacostraca</taxon>
        <taxon>Eucarida</taxon>
        <taxon>Euphausiacea</taxon>
        <taxon>Euphausiidae</taxon>
        <taxon>Meganyctiphanes</taxon>
    </lineage>
</organism>